<keyword evidence="1" id="KW-0732">Signal</keyword>
<evidence type="ECO:0000313" key="2">
    <source>
        <dbReference type="EMBL" id="PHQ28031.1"/>
    </source>
</evidence>
<dbReference type="Proteomes" id="UP000229433">
    <property type="component" value="Unassembled WGS sequence"/>
</dbReference>
<dbReference type="InterPro" id="IPR046525">
    <property type="entry name" value="DUF6702"/>
</dbReference>
<dbReference type="RefSeq" id="WP_099647531.1">
    <property type="nucleotide sequence ID" value="NZ_KZ319302.1"/>
</dbReference>
<feature type="chain" id="PRO_5013720017" evidence="1">
    <location>
        <begin position="24"/>
        <end position="168"/>
    </location>
</feature>
<dbReference type="Pfam" id="PF20420">
    <property type="entry name" value="DUF6702"/>
    <property type="match status" value="1"/>
</dbReference>
<accession>A0A2G1VMP2</accession>
<dbReference type="EMBL" id="NQXA01000022">
    <property type="protein sequence ID" value="PHQ28031.1"/>
    <property type="molecule type" value="Genomic_DNA"/>
</dbReference>
<sequence length="168" mass="19740">MKFRKFLLLLAVILPLCAFTAHKYYFSVTQADYDAKSQSLKIVTRVFYDDLQKVFQERYDKSIRVDASYDQEKLDGYISRYFDQKFIVTVNGEQRDLNYLGHKDEIDYVVCFIEVEHIENLKSVSIENTLLMDLFPEQKNVVHLNTGSTKKSFLLTRENDKAVLKLSK</sequence>
<name>A0A2G1VMP2_9FLAO</name>
<reference evidence="2 3" key="1">
    <citation type="submission" date="2017-08" db="EMBL/GenBank/DDBJ databases">
        <title>The whole genome shortgun sequences of strain Leeuwenhoekiella nanhaiensis G18 from the South China Sea.</title>
        <authorList>
            <person name="Liu Q."/>
        </authorList>
    </citation>
    <scope>NUCLEOTIDE SEQUENCE [LARGE SCALE GENOMIC DNA]</scope>
    <source>
        <strain evidence="2 3">G18</strain>
    </source>
</reference>
<gene>
    <name evidence="2" type="ORF">CJ305_17135</name>
</gene>
<organism evidence="2 3">
    <name type="scientific">Leeuwenhoekiella nanhaiensis</name>
    <dbReference type="NCBI Taxonomy" id="1655491"/>
    <lineage>
        <taxon>Bacteria</taxon>
        <taxon>Pseudomonadati</taxon>
        <taxon>Bacteroidota</taxon>
        <taxon>Flavobacteriia</taxon>
        <taxon>Flavobacteriales</taxon>
        <taxon>Flavobacteriaceae</taxon>
        <taxon>Leeuwenhoekiella</taxon>
    </lineage>
</organism>
<dbReference type="AlphaFoldDB" id="A0A2G1VMP2"/>
<dbReference type="OrthoDB" id="5735516at2"/>
<protein>
    <submittedName>
        <fullName evidence="2">Peptidase E</fullName>
    </submittedName>
</protein>
<proteinExistence type="predicted"/>
<feature type="signal peptide" evidence="1">
    <location>
        <begin position="1"/>
        <end position="23"/>
    </location>
</feature>
<evidence type="ECO:0000313" key="3">
    <source>
        <dbReference type="Proteomes" id="UP000229433"/>
    </source>
</evidence>
<evidence type="ECO:0000256" key="1">
    <source>
        <dbReference type="SAM" id="SignalP"/>
    </source>
</evidence>
<keyword evidence="3" id="KW-1185">Reference proteome</keyword>
<comment type="caution">
    <text evidence="2">The sequence shown here is derived from an EMBL/GenBank/DDBJ whole genome shotgun (WGS) entry which is preliminary data.</text>
</comment>